<reference evidence="1" key="1">
    <citation type="submission" date="2019-09" db="EMBL/GenBank/DDBJ databases">
        <authorList>
            <consortium name="PulseNet: The National Subtyping Network for Foodborne Disease Surveillance"/>
            <person name="Tarr C.L."/>
            <person name="Trees E."/>
            <person name="Katz L.S."/>
            <person name="Carleton-Romer H.A."/>
            <person name="Stroika S."/>
            <person name="Kucerova Z."/>
            <person name="Roache K.F."/>
            <person name="Sabol A.L."/>
            <person name="Besser J."/>
            <person name="Gerner-Smidt P."/>
        </authorList>
    </citation>
    <scope>NUCLEOTIDE SEQUENCE</scope>
    <source>
        <strain evidence="1">PNUSAS096589</strain>
    </source>
</reference>
<organism evidence="1">
    <name type="scientific">Salmonella enterica</name>
    <name type="common">Salmonella choleraesuis</name>
    <dbReference type="NCBI Taxonomy" id="28901"/>
    <lineage>
        <taxon>Bacteria</taxon>
        <taxon>Pseudomonadati</taxon>
        <taxon>Pseudomonadota</taxon>
        <taxon>Gammaproteobacteria</taxon>
        <taxon>Enterobacterales</taxon>
        <taxon>Enterobacteriaceae</taxon>
        <taxon>Salmonella</taxon>
    </lineage>
</organism>
<gene>
    <name evidence="1" type="ORF">F2A58_23150</name>
</gene>
<dbReference type="AlphaFoldDB" id="A0A5Z3BCA8"/>
<evidence type="ECO:0000313" key="1">
    <source>
        <dbReference type="EMBL" id="ECR6698044.1"/>
    </source>
</evidence>
<evidence type="ECO:0008006" key="2">
    <source>
        <dbReference type="Google" id="ProtNLM"/>
    </source>
</evidence>
<comment type="caution">
    <text evidence="1">The sequence shown here is derived from an EMBL/GenBank/DDBJ whole genome shotgun (WGS) entry which is preliminary data.</text>
</comment>
<sequence length="314" mass="34217">MFNTSITTDMPQDTKIGTMTVTFTCQYSENGIYWKGGIRNGGFKIPLPDFNYVSIDRLIHKSGWIYLKQDTLTNSGVMAPGAAQVWNAANISFDRFSLAMNTYTSSGSDSQGVHTFGIYTAKQIPGNVLSSTQTITMLTAITGMQAWWVTDYEPLKEHFIPVSLSNNETVLSYINTVTCSISSDKGSNVDLGTVNLNGDFKKPLTTITLKMSCGLGTGGGNLTSNYPSFIVPGATLRIEPVDFYNSSFWPIGNVYLDIGNGWGLRFDTNGSPELDLNHLDKIVIGVYPIKLNVSAAPGGPLDWNGAMNFTVIYN</sequence>
<protein>
    <recommendedName>
        <fullName evidence="2">Fimbrial protein</fullName>
    </recommendedName>
</protein>
<accession>A0A5Z3BCA8</accession>
<proteinExistence type="predicted"/>
<name>A0A5Z3BCA8_SALER</name>
<dbReference type="EMBL" id="AAKGZA010000043">
    <property type="protein sequence ID" value="ECR6698044.1"/>
    <property type="molecule type" value="Genomic_DNA"/>
</dbReference>